<keyword evidence="6" id="KW-0813">Transport</keyword>
<dbReference type="GO" id="GO:0055085">
    <property type="term" value="P:transmembrane transport"/>
    <property type="evidence" value="ECO:0007669"/>
    <property type="project" value="UniProtKB-UniRule"/>
</dbReference>
<dbReference type="RefSeq" id="WP_056974242.1">
    <property type="nucleotide sequence ID" value="NZ_AYZL01000008.1"/>
</dbReference>
<dbReference type="Proteomes" id="UP000051378">
    <property type="component" value="Unassembled WGS sequence"/>
</dbReference>
<organism evidence="8 9">
    <name type="scientific">Holzapfeliella floricola DSM 23037 = JCM 16512</name>
    <dbReference type="NCBI Taxonomy" id="1423744"/>
    <lineage>
        <taxon>Bacteria</taxon>
        <taxon>Bacillati</taxon>
        <taxon>Bacillota</taxon>
        <taxon>Bacilli</taxon>
        <taxon>Lactobacillales</taxon>
        <taxon>Lactobacillaceae</taxon>
        <taxon>Holzapfeliella</taxon>
    </lineage>
</organism>
<proteinExistence type="inferred from homology"/>
<keyword evidence="5 6" id="KW-0472">Membrane</keyword>
<dbReference type="InterPro" id="IPR003838">
    <property type="entry name" value="ABC3_permease_C"/>
</dbReference>
<dbReference type="InterPro" id="IPR027022">
    <property type="entry name" value="ABC_permease_BceB-typ"/>
</dbReference>
<feature type="transmembrane region" description="Helical" evidence="6">
    <location>
        <begin position="100"/>
        <end position="126"/>
    </location>
</feature>
<dbReference type="PANTHER" id="PTHR46795">
    <property type="entry name" value="ABC TRANSPORTER PERMEASE-RELATED-RELATED"/>
    <property type="match status" value="1"/>
</dbReference>
<dbReference type="GO" id="GO:0005886">
    <property type="term" value="C:plasma membrane"/>
    <property type="evidence" value="ECO:0007669"/>
    <property type="project" value="UniProtKB-SubCell"/>
</dbReference>
<feature type="transmembrane region" description="Helical" evidence="6">
    <location>
        <begin position="543"/>
        <end position="565"/>
    </location>
</feature>
<sequence length="608" mass="68314">MLFKLALSGLKSRFKDYLVLFSGLIVTSAIFYMFLSLSTNPEFLKQNTTISIIGVVFIIGDILLALITLVYIIYANSFLLSMRQRDYGLFMMLGAKSSKIGNLIFVETLFLGILATVVGLVIGVFATQGVANLLISNLSLSINGFIGFHMPAILWTMAFFFVLFLFAALFNRIKLSVIPILSLLKSNEKPVKYRRNPVLIFAQFILGLIALIVGYYAMNNIMILKTDGFWLALIGVVVGTFLLFKSIFGVVIDILRQSNRVKYRNLNNFTINQIKFRITEYTRILTVVSILFAMAVGAITVSLSMRTLTFTNSENLAYYDTAIYSEKDSVKKAVAKLPIEDETTFHYKVEGSTIYALSDELNTLPMKMKTPDNKVTSYSGDSSKNSVNDLITSAYNNLHPKNELFASSKDVNYQYVNRSTFNTIPVTQHSVQLIKTVGGIRENLSSLNALNQLQNATPSLGLDVMTQAQVGGQVINYYQLFNSTYSGFQFMGIFLGVAFLTMLASILIFKILSGAHQDKKRYEMLDKIGTRRSVMTRSIAKELAVLFVLPALVGLTHMLFGLKLFQVTMIPQIYGTVVVPVTIFLTLYFLYYLLTFFIYRSIVLRKRK</sequence>
<dbReference type="EMBL" id="AYZL01000008">
    <property type="protein sequence ID" value="KRN04605.1"/>
    <property type="molecule type" value="Genomic_DNA"/>
</dbReference>
<feature type="transmembrane region" description="Helical" evidence="6">
    <location>
        <begin position="146"/>
        <end position="170"/>
    </location>
</feature>
<feature type="transmembrane region" description="Helical" evidence="6">
    <location>
        <begin position="284"/>
        <end position="305"/>
    </location>
</feature>
<evidence type="ECO:0000259" key="7">
    <source>
        <dbReference type="Pfam" id="PF02687"/>
    </source>
</evidence>
<protein>
    <submittedName>
        <fullName evidence="8">Abc-type antimicrobial peptide transport system, permease component</fullName>
    </submittedName>
</protein>
<keyword evidence="2 6" id="KW-1003">Cell membrane</keyword>
<dbReference type="PIRSF" id="PIRSF018968">
    <property type="entry name" value="ABC_permease_BceB"/>
    <property type="match status" value="1"/>
</dbReference>
<comment type="similarity">
    <text evidence="6">Belongs to the ABC-4 integral membrane protein family.</text>
</comment>
<reference evidence="8 9" key="1">
    <citation type="journal article" date="2015" name="Genome Announc.">
        <title>Expanding the biotechnology potential of lactobacilli through comparative genomics of 213 strains and associated genera.</title>
        <authorList>
            <person name="Sun Z."/>
            <person name="Harris H.M."/>
            <person name="McCann A."/>
            <person name="Guo C."/>
            <person name="Argimon S."/>
            <person name="Zhang W."/>
            <person name="Yang X."/>
            <person name="Jeffery I.B."/>
            <person name="Cooney J.C."/>
            <person name="Kagawa T.F."/>
            <person name="Liu W."/>
            <person name="Song Y."/>
            <person name="Salvetti E."/>
            <person name="Wrobel A."/>
            <person name="Rasinkangas P."/>
            <person name="Parkhill J."/>
            <person name="Rea M.C."/>
            <person name="O'Sullivan O."/>
            <person name="Ritari J."/>
            <person name="Douillard F.P."/>
            <person name="Paul Ross R."/>
            <person name="Yang R."/>
            <person name="Briner A.E."/>
            <person name="Felis G.E."/>
            <person name="de Vos W.M."/>
            <person name="Barrangou R."/>
            <person name="Klaenhammer T.R."/>
            <person name="Caufield P.W."/>
            <person name="Cui Y."/>
            <person name="Zhang H."/>
            <person name="O'Toole P.W."/>
        </authorList>
    </citation>
    <scope>NUCLEOTIDE SEQUENCE [LARGE SCALE GENOMIC DNA]</scope>
    <source>
        <strain evidence="8 9">DSM 23037</strain>
    </source>
</reference>
<dbReference type="PATRIC" id="fig|1423744.4.peg.56"/>
<dbReference type="InterPro" id="IPR052536">
    <property type="entry name" value="ABC-4_Integral_Memb_Prot"/>
</dbReference>
<gene>
    <name evidence="8" type="ORF">FC86_GL000053</name>
</gene>
<comment type="caution">
    <text evidence="8">The sequence shown here is derived from an EMBL/GenBank/DDBJ whole genome shotgun (WGS) entry which is preliminary data.</text>
</comment>
<evidence type="ECO:0000256" key="6">
    <source>
        <dbReference type="PIRNR" id="PIRNR018968"/>
    </source>
</evidence>
<feature type="transmembrane region" description="Helical" evidence="6">
    <location>
        <begin position="50"/>
        <end position="79"/>
    </location>
</feature>
<feature type="transmembrane region" description="Helical" evidence="6">
    <location>
        <begin position="577"/>
        <end position="599"/>
    </location>
</feature>
<evidence type="ECO:0000256" key="4">
    <source>
        <dbReference type="ARBA" id="ARBA00022989"/>
    </source>
</evidence>
<name>A0A0R2DWG2_9LACO</name>
<evidence type="ECO:0000256" key="1">
    <source>
        <dbReference type="ARBA" id="ARBA00004651"/>
    </source>
</evidence>
<keyword evidence="4 6" id="KW-1133">Transmembrane helix</keyword>
<comment type="subcellular location">
    <subcellularLocation>
        <location evidence="1 6">Cell membrane</location>
        <topology evidence="1 6">Multi-pass membrane protein</topology>
    </subcellularLocation>
</comment>
<keyword evidence="3 6" id="KW-0812">Transmembrane</keyword>
<feature type="transmembrane region" description="Helical" evidence="6">
    <location>
        <begin position="229"/>
        <end position="255"/>
    </location>
</feature>
<feature type="transmembrane region" description="Helical" evidence="6">
    <location>
        <begin position="17"/>
        <end position="38"/>
    </location>
</feature>
<evidence type="ECO:0000256" key="5">
    <source>
        <dbReference type="ARBA" id="ARBA00023136"/>
    </source>
</evidence>
<keyword evidence="9" id="KW-1185">Reference proteome</keyword>
<dbReference type="Pfam" id="PF02687">
    <property type="entry name" value="FtsX"/>
    <property type="match status" value="1"/>
</dbReference>
<feature type="domain" description="ABC3 transporter permease C-terminal" evidence="7">
    <location>
        <begin position="62"/>
        <end position="175"/>
    </location>
</feature>
<feature type="transmembrane region" description="Helical" evidence="6">
    <location>
        <begin position="198"/>
        <end position="217"/>
    </location>
</feature>
<dbReference type="PANTHER" id="PTHR46795:SF3">
    <property type="entry name" value="ABC TRANSPORTER PERMEASE"/>
    <property type="match status" value="1"/>
</dbReference>
<dbReference type="OrthoDB" id="1705903at2"/>
<evidence type="ECO:0000256" key="3">
    <source>
        <dbReference type="ARBA" id="ARBA00022692"/>
    </source>
</evidence>
<evidence type="ECO:0000313" key="8">
    <source>
        <dbReference type="EMBL" id="KRN04605.1"/>
    </source>
</evidence>
<dbReference type="STRING" id="1423744.FC86_GL000053"/>
<feature type="transmembrane region" description="Helical" evidence="6">
    <location>
        <begin position="490"/>
        <end position="512"/>
    </location>
</feature>
<accession>A0A0R2DWG2</accession>
<evidence type="ECO:0000256" key="2">
    <source>
        <dbReference type="ARBA" id="ARBA00022475"/>
    </source>
</evidence>
<dbReference type="AlphaFoldDB" id="A0A0R2DWG2"/>
<evidence type="ECO:0000313" key="9">
    <source>
        <dbReference type="Proteomes" id="UP000051378"/>
    </source>
</evidence>